<name>A0A1U7JLV8_9HYPH</name>
<comment type="caution">
    <text evidence="2">The sequence shown here is derived from an EMBL/GenBank/DDBJ whole genome shotgun (WGS) entry which is preliminary data.</text>
</comment>
<feature type="transmembrane region" description="Helical" evidence="1">
    <location>
        <begin position="225"/>
        <end position="242"/>
    </location>
</feature>
<proteinExistence type="predicted"/>
<feature type="transmembrane region" description="Helical" evidence="1">
    <location>
        <begin position="124"/>
        <end position="141"/>
    </location>
</feature>
<organism evidence="2 3">
    <name type="scientific">Pseudovibrio exalbescens</name>
    <dbReference type="NCBI Taxonomy" id="197461"/>
    <lineage>
        <taxon>Bacteria</taxon>
        <taxon>Pseudomonadati</taxon>
        <taxon>Pseudomonadota</taxon>
        <taxon>Alphaproteobacteria</taxon>
        <taxon>Hyphomicrobiales</taxon>
        <taxon>Stappiaceae</taxon>
        <taxon>Pseudovibrio</taxon>
    </lineage>
</organism>
<feature type="transmembrane region" description="Helical" evidence="1">
    <location>
        <begin position="291"/>
        <end position="312"/>
    </location>
</feature>
<evidence type="ECO:0000313" key="3">
    <source>
        <dbReference type="Proteomes" id="UP000185783"/>
    </source>
</evidence>
<dbReference type="AlphaFoldDB" id="A0A1U7JLV8"/>
<dbReference type="RefSeq" id="WP_028483108.1">
    <property type="nucleotide sequence ID" value="NZ_LVVZ01000004.1"/>
</dbReference>
<dbReference type="EMBL" id="LVVZ01000004">
    <property type="protein sequence ID" value="OKL45736.1"/>
    <property type="molecule type" value="Genomic_DNA"/>
</dbReference>
<feature type="transmembrane region" description="Helical" evidence="1">
    <location>
        <begin position="262"/>
        <end position="285"/>
    </location>
</feature>
<evidence type="ECO:0000313" key="2">
    <source>
        <dbReference type="EMBL" id="OKL45736.1"/>
    </source>
</evidence>
<feature type="transmembrane region" description="Helical" evidence="1">
    <location>
        <begin position="92"/>
        <end position="112"/>
    </location>
</feature>
<keyword evidence="3" id="KW-1185">Reference proteome</keyword>
<accession>A0A1U7JLV8</accession>
<keyword evidence="1" id="KW-0812">Transmembrane</keyword>
<feature type="transmembrane region" description="Helical" evidence="1">
    <location>
        <begin position="178"/>
        <end position="205"/>
    </location>
</feature>
<keyword evidence="1" id="KW-0472">Membrane</keyword>
<dbReference type="Proteomes" id="UP000185783">
    <property type="component" value="Unassembled WGS sequence"/>
</dbReference>
<feature type="transmembrane region" description="Helical" evidence="1">
    <location>
        <begin position="65"/>
        <end position="86"/>
    </location>
</feature>
<reference evidence="2 3" key="1">
    <citation type="submission" date="2016-03" db="EMBL/GenBank/DDBJ databases">
        <title>Genome sequence of Nesiotobacter sp. nov., a moderately halophilic alphaproteobacterium isolated from the Yellow Sea, China.</title>
        <authorList>
            <person name="Zhang G."/>
            <person name="Zhang R."/>
        </authorList>
    </citation>
    <scope>NUCLEOTIDE SEQUENCE [LARGE SCALE GENOMIC DNA]</scope>
    <source>
        <strain evidence="2 3">WB1-6</strain>
    </source>
</reference>
<evidence type="ECO:0000256" key="1">
    <source>
        <dbReference type="SAM" id="Phobius"/>
    </source>
</evidence>
<protein>
    <submittedName>
        <fullName evidence="2">Uncharacterized protein</fullName>
    </submittedName>
</protein>
<feature type="transmembrane region" description="Helical" evidence="1">
    <location>
        <begin position="33"/>
        <end position="53"/>
    </location>
</feature>
<feature type="transmembrane region" description="Helical" evidence="1">
    <location>
        <begin position="147"/>
        <end position="166"/>
    </location>
</feature>
<keyword evidence="1" id="KW-1133">Transmembrane helix</keyword>
<gene>
    <name evidence="2" type="ORF">A3843_02035</name>
</gene>
<sequence>MAAVSPILLALFSWSILLVVSRAILVETGLDPWLFTFLQMMAGGLILMVLGGWRQIGLSALKDPFTWGFGVLRVLTAAFFTAALVHTTAANASFVGIIVVPLSMAVLFACGFRQPTLRELPGQLIVLAGLWVVVIGLEGGFTNPALVYMVLSEICVVLATLISELHPMNQTEDTRQRAGLTGVMLFAASICMLGGAIALSLIGAALPTLAKALPAAPEWIGTPSLLLDPTLWIAAILVGALLRGTSQFLSLRAVYRVGTENYLAGIAALPFMSLGLEFLFFQLGLIDRFVFAWQTVLGGIIMTSGSLLVLFSRRHTAMSIARAR</sequence>